<organism evidence="1 2">
    <name type="scientific">Irpex rosettiformis</name>
    <dbReference type="NCBI Taxonomy" id="378272"/>
    <lineage>
        <taxon>Eukaryota</taxon>
        <taxon>Fungi</taxon>
        <taxon>Dikarya</taxon>
        <taxon>Basidiomycota</taxon>
        <taxon>Agaricomycotina</taxon>
        <taxon>Agaricomycetes</taxon>
        <taxon>Polyporales</taxon>
        <taxon>Irpicaceae</taxon>
        <taxon>Irpex</taxon>
    </lineage>
</organism>
<name>A0ACB8UL98_9APHY</name>
<accession>A0ACB8UL98</accession>
<keyword evidence="2" id="KW-1185">Reference proteome</keyword>
<sequence>MKVFVWLLAALHLVPAWGQTPTLGLSDGFLTLSSSQFTVQLVKDSQTLYSLKPKNGASNFDFIPSDKMTQRQYNKNYHLGDITFRARQVGASSWISGDSSTARRPVTALSVSGSTLAAADLTPTLPSNSPLGVTRRWTLNNGTLQLLFDVKNIKNTSIEIGALGAPLEFNNIFTGRTAADTNNLCSLFDPYIGQDAGYVQVTPLLGTLPPLVVVPAGKSPLEGWRFLPEDTSTAVGYQSQTFEGLYEWQFHTLAYAQNEWTNVTPWNAPSSFILSPGQVRTYGLQFLLAPSIRGIESTLQSSQRPVAVGLPGYIVSLDQTAKLFLSYNSAVQSTSVSPSGALSLSPNSDSKSSAWVGFDVTAHTWGRSRLTITYADGSMQTVHYYVTKAATTVISDLGNFLTTSQWFNSSSDPFHRSPSVISYDREANAFVKDDPRAWIPGLSDEAGAGSWLAATIKQYAQPSATEVAKLEQFVSRTLWGSIQNSDGSSVYFYQPSLVPSYQYPSNIDWGNWWSWNEAASYDTSRAYDYVHVTAAYWALYRVARNYPALTTMHTWQWYINQAVLTVDRMTQNDVGYTNDGLMDETVIRVLLDDLKREGLTGNASLVESKMKARASVWAGERFPFGSEMAWDSTGQEGVYAWAKYFNDSTTAQNTINSIIAYQPTVPHWGYNGNARRYWDNIYGGKLQRIERQIHHYGSGLNALPLISQFQSNPTDYYLLRVGFAGVSGPTSNIDQGGFAAASFHSFADTLKWDGYSGDYGPNFVGHSLGIGTFVIDHPEFGWQALGGNIVSTSPTIKIQPRDTLRRRVFIAPLGQLFTLDAGSFSVVEYDANARKVTVTVTAASEGVASAAAAPNGRLIVTQTTSISGTKLLKPASNLAQDAGAWVIPFQSGSATVILV</sequence>
<evidence type="ECO:0000313" key="1">
    <source>
        <dbReference type="EMBL" id="KAI0095136.1"/>
    </source>
</evidence>
<evidence type="ECO:0000313" key="2">
    <source>
        <dbReference type="Proteomes" id="UP001055072"/>
    </source>
</evidence>
<dbReference type="Proteomes" id="UP001055072">
    <property type="component" value="Unassembled WGS sequence"/>
</dbReference>
<comment type="caution">
    <text evidence="1">The sequence shown here is derived from an EMBL/GenBank/DDBJ whole genome shotgun (WGS) entry which is preliminary data.</text>
</comment>
<reference evidence="1" key="1">
    <citation type="journal article" date="2021" name="Environ. Microbiol.">
        <title>Gene family expansions and transcriptome signatures uncover fungal adaptations to wood decay.</title>
        <authorList>
            <person name="Hage H."/>
            <person name="Miyauchi S."/>
            <person name="Viragh M."/>
            <person name="Drula E."/>
            <person name="Min B."/>
            <person name="Chaduli D."/>
            <person name="Navarro D."/>
            <person name="Favel A."/>
            <person name="Norest M."/>
            <person name="Lesage-Meessen L."/>
            <person name="Balint B."/>
            <person name="Merenyi Z."/>
            <person name="de Eugenio L."/>
            <person name="Morin E."/>
            <person name="Martinez A.T."/>
            <person name="Baldrian P."/>
            <person name="Stursova M."/>
            <person name="Martinez M.J."/>
            <person name="Novotny C."/>
            <person name="Magnuson J.K."/>
            <person name="Spatafora J.W."/>
            <person name="Maurice S."/>
            <person name="Pangilinan J."/>
            <person name="Andreopoulos W."/>
            <person name="LaButti K."/>
            <person name="Hundley H."/>
            <person name="Na H."/>
            <person name="Kuo A."/>
            <person name="Barry K."/>
            <person name="Lipzen A."/>
            <person name="Henrissat B."/>
            <person name="Riley R."/>
            <person name="Ahrendt S."/>
            <person name="Nagy L.G."/>
            <person name="Grigoriev I.V."/>
            <person name="Martin F."/>
            <person name="Rosso M.N."/>
        </authorList>
    </citation>
    <scope>NUCLEOTIDE SEQUENCE</scope>
    <source>
        <strain evidence="1">CBS 384.51</strain>
    </source>
</reference>
<proteinExistence type="predicted"/>
<gene>
    <name evidence="1" type="ORF">BDY19DRAFT_982392</name>
</gene>
<protein>
    <submittedName>
        <fullName evidence="1">Uncharacterized protein</fullName>
    </submittedName>
</protein>
<dbReference type="EMBL" id="MU274900">
    <property type="protein sequence ID" value="KAI0095136.1"/>
    <property type="molecule type" value="Genomic_DNA"/>
</dbReference>